<comment type="subcellular location">
    <subcellularLocation>
        <location evidence="1 8">Membrane</location>
        <topology evidence="1 8">Multi-pass membrane protein</topology>
    </subcellularLocation>
</comment>
<comment type="caution">
    <text evidence="8">Lacks conserved residue(s) required for the propagation of feature annotation.</text>
</comment>
<comment type="function">
    <text evidence="7">Required to generate and maintain the structure of the tubular endoplasmic reticulum network and the vacuole. Induces high curvature in membranes and causes membrane tubule formation. Involved in membrane/vesicle trafficking.</text>
</comment>
<dbReference type="GO" id="GO:0034976">
    <property type="term" value="P:response to endoplasmic reticulum stress"/>
    <property type="evidence" value="ECO:0007669"/>
    <property type="project" value="EnsemblFungi"/>
</dbReference>
<name>A0A0W0EQR3_CANGB</name>
<comment type="caution">
    <text evidence="9">The sequence shown here is derived from an EMBL/GenBank/DDBJ whole genome shotgun (WGS) entry which is preliminary data.</text>
</comment>
<organism evidence="9 10">
    <name type="scientific">Candida glabrata</name>
    <name type="common">Yeast</name>
    <name type="synonym">Torulopsis glabrata</name>
    <dbReference type="NCBI Taxonomy" id="5478"/>
    <lineage>
        <taxon>Eukaryota</taxon>
        <taxon>Fungi</taxon>
        <taxon>Dikarya</taxon>
        <taxon>Ascomycota</taxon>
        <taxon>Saccharomycotina</taxon>
        <taxon>Saccharomycetes</taxon>
        <taxon>Saccharomycetales</taxon>
        <taxon>Saccharomycetaceae</taxon>
        <taxon>Nakaseomyces</taxon>
    </lineage>
</organism>
<gene>
    <name evidence="9" type="ORF">AO440_003473</name>
</gene>
<dbReference type="GO" id="GO:0051292">
    <property type="term" value="P:nuclear pore complex assembly"/>
    <property type="evidence" value="ECO:0007669"/>
    <property type="project" value="EnsemblFungi"/>
</dbReference>
<evidence type="ECO:0000256" key="7">
    <source>
        <dbReference type="ARBA" id="ARBA00045873"/>
    </source>
</evidence>
<dbReference type="VEuPathDB" id="FungiDB:GW608_K05005"/>
<feature type="transmembrane region" description="Helical" evidence="8">
    <location>
        <begin position="37"/>
        <end position="55"/>
    </location>
</feature>
<keyword evidence="4 8" id="KW-0812">Transmembrane</keyword>
<dbReference type="PANTHER" id="PTHR12300">
    <property type="entry name" value="HVA22-LIKE PROTEINS"/>
    <property type="match status" value="1"/>
</dbReference>
<dbReference type="GO" id="GO:1990809">
    <property type="term" value="P:endoplasmic reticulum tubular network membrane organization"/>
    <property type="evidence" value="ECO:0007669"/>
    <property type="project" value="EnsemblFungi"/>
</dbReference>
<sequence length="177" mass="19867">MADVISSLQTQLKELDTKFAGNNVLNQLEQRTNLPKSYLVVGSTIFYLLLIFINVGGIGEILGNFAGFVIPAYYSILALKTTTTKDDTQLLTYWIVFSFLNVIEFWSKALLYIIPFYWFLKTIFLLYIALPQTGGATMIYNRFISPLTDKYILGPKKTDGVQQSVKEASRATGAATH</sequence>
<dbReference type="GO" id="GO:0048309">
    <property type="term" value="P:endoplasmic reticulum inheritance"/>
    <property type="evidence" value="ECO:0007669"/>
    <property type="project" value="EnsemblFungi"/>
</dbReference>
<dbReference type="GO" id="GO:0016192">
    <property type="term" value="P:vesicle-mediated transport"/>
    <property type="evidence" value="ECO:0007669"/>
    <property type="project" value="EnsemblFungi"/>
</dbReference>
<comment type="similarity">
    <text evidence="2 8">Belongs to the DP1 family.</text>
</comment>
<evidence type="ECO:0000313" key="9">
    <source>
        <dbReference type="EMBL" id="KTA96413.1"/>
    </source>
</evidence>
<evidence type="ECO:0000256" key="4">
    <source>
        <dbReference type="ARBA" id="ARBA00022692"/>
    </source>
</evidence>
<evidence type="ECO:0000256" key="6">
    <source>
        <dbReference type="ARBA" id="ARBA00023136"/>
    </source>
</evidence>
<protein>
    <recommendedName>
        <fullName evidence="3 8">Protein YOP1</fullName>
    </recommendedName>
</protein>
<evidence type="ECO:0000256" key="1">
    <source>
        <dbReference type="ARBA" id="ARBA00004141"/>
    </source>
</evidence>
<dbReference type="Pfam" id="PF03134">
    <property type="entry name" value="TB2_DP1_HVA22"/>
    <property type="match status" value="1"/>
</dbReference>
<feature type="transmembrane region" description="Helical" evidence="8">
    <location>
        <begin position="61"/>
        <end position="79"/>
    </location>
</feature>
<dbReference type="GO" id="GO:0032541">
    <property type="term" value="C:cortical endoplasmic reticulum"/>
    <property type="evidence" value="ECO:0007669"/>
    <property type="project" value="EnsemblFungi"/>
</dbReference>
<dbReference type="Proteomes" id="UP000054886">
    <property type="component" value="Unassembled WGS sequence"/>
</dbReference>
<dbReference type="OrthoDB" id="10009287at2759"/>
<feature type="transmembrane region" description="Helical" evidence="8">
    <location>
        <begin position="91"/>
        <end position="118"/>
    </location>
</feature>
<dbReference type="EMBL" id="LLZZ01000172">
    <property type="protein sequence ID" value="KTA96413.1"/>
    <property type="molecule type" value="Genomic_DNA"/>
</dbReference>
<dbReference type="AlphaFoldDB" id="A0A0W0EQR3"/>
<evidence type="ECO:0000256" key="2">
    <source>
        <dbReference type="ARBA" id="ARBA00008573"/>
    </source>
</evidence>
<dbReference type="GO" id="GO:0016020">
    <property type="term" value="C:membrane"/>
    <property type="evidence" value="ECO:0007669"/>
    <property type="project" value="UniProtKB-SubCell"/>
</dbReference>
<accession>A0A0W0EQR3</accession>
<keyword evidence="6 8" id="KW-0472">Membrane</keyword>
<dbReference type="PANTHER" id="PTHR12300:SF161">
    <property type="entry name" value="RECEPTOR EXPRESSION-ENHANCING PROTEIN"/>
    <property type="match status" value="1"/>
</dbReference>
<evidence type="ECO:0000256" key="5">
    <source>
        <dbReference type="ARBA" id="ARBA00022989"/>
    </source>
</evidence>
<dbReference type="VEuPathDB" id="FungiDB:GVI51_K05027"/>
<dbReference type="OMA" id="DTQYWVV"/>
<evidence type="ECO:0000256" key="8">
    <source>
        <dbReference type="RuleBase" id="RU362006"/>
    </source>
</evidence>
<dbReference type="GO" id="GO:0180020">
    <property type="term" value="F:membrane bending activity"/>
    <property type="evidence" value="ECO:0007669"/>
    <property type="project" value="EnsemblFungi"/>
</dbReference>
<dbReference type="VEuPathDB" id="FungiDB:GWK60_K05027"/>
<dbReference type="VEuPathDB" id="FungiDB:CAGL0K05203g"/>
<dbReference type="VEuPathDB" id="FungiDB:B1J91_K05203g"/>
<dbReference type="GO" id="GO:0032153">
    <property type="term" value="C:cell division site"/>
    <property type="evidence" value="ECO:0007669"/>
    <property type="project" value="EnsemblFungi"/>
</dbReference>
<reference evidence="9 10" key="1">
    <citation type="submission" date="2015-10" db="EMBL/GenBank/DDBJ databases">
        <title>Draft genomes sequences of Candida glabrata isolates 1A, 1B, 2A, 2B, 3A and 3B.</title>
        <authorList>
            <person name="Haavelsrud O.E."/>
            <person name="Gaustad P."/>
        </authorList>
    </citation>
    <scope>NUCLEOTIDE SEQUENCE [LARGE SCALE GENOMIC DNA]</scope>
    <source>
        <strain evidence="9">910700640</strain>
    </source>
</reference>
<dbReference type="GO" id="GO:0005635">
    <property type="term" value="C:nuclear envelope"/>
    <property type="evidence" value="ECO:0007669"/>
    <property type="project" value="EnsemblFungi"/>
</dbReference>
<dbReference type="PhylomeDB" id="A0A0W0EQR3"/>
<keyword evidence="5 8" id="KW-1133">Transmembrane helix</keyword>
<dbReference type="GO" id="GO:0007033">
    <property type="term" value="P:vacuole organization"/>
    <property type="evidence" value="ECO:0007669"/>
    <property type="project" value="EnsemblFungi"/>
</dbReference>
<evidence type="ECO:0000256" key="3">
    <source>
        <dbReference type="ARBA" id="ARBA00019184"/>
    </source>
</evidence>
<proteinExistence type="inferred from homology"/>
<evidence type="ECO:0000313" key="10">
    <source>
        <dbReference type="Proteomes" id="UP000054886"/>
    </source>
</evidence>
<dbReference type="InterPro" id="IPR004345">
    <property type="entry name" value="TB2_DP1_HVA22"/>
</dbReference>
<dbReference type="GO" id="GO:0032581">
    <property type="term" value="P:ER-dependent peroxisome organization"/>
    <property type="evidence" value="ECO:0007669"/>
    <property type="project" value="EnsemblFungi"/>
</dbReference>